<feature type="region of interest" description="Disordered" evidence="5">
    <location>
        <begin position="795"/>
        <end position="817"/>
    </location>
</feature>
<feature type="domain" description="SH3" evidence="6">
    <location>
        <begin position="15"/>
        <end position="74"/>
    </location>
</feature>
<dbReference type="GO" id="GO:0007265">
    <property type="term" value="P:Ras protein signal transduction"/>
    <property type="evidence" value="ECO:0007669"/>
    <property type="project" value="TreeGrafter"/>
</dbReference>
<evidence type="ECO:0000259" key="7">
    <source>
        <dbReference type="PROSITE" id="PS50009"/>
    </source>
</evidence>
<dbReference type="SMART" id="SM00147">
    <property type="entry name" value="RasGEF"/>
    <property type="match status" value="1"/>
</dbReference>
<evidence type="ECO:0000256" key="4">
    <source>
        <dbReference type="PROSITE-ProRule" id="PRU00192"/>
    </source>
</evidence>
<evidence type="ECO:0000256" key="5">
    <source>
        <dbReference type="SAM" id="MobiDB-lite"/>
    </source>
</evidence>
<evidence type="ECO:0000313" key="10">
    <source>
        <dbReference type="EMBL" id="KAJ3120509.1"/>
    </source>
</evidence>
<dbReference type="CDD" id="cd00155">
    <property type="entry name" value="RasGEF"/>
    <property type="match status" value="1"/>
</dbReference>
<dbReference type="EMBL" id="JADGJH010000959">
    <property type="protein sequence ID" value="KAJ3120509.1"/>
    <property type="molecule type" value="Genomic_DNA"/>
</dbReference>
<keyword evidence="11" id="KW-1185">Reference proteome</keyword>
<dbReference type="SMART" id="SM00229">
    <property type="entry name" value="RasGEFN"/>
    <property type="match status" value="1"/>
</dbReference>
<name>A0AAD5T0R4_9FUNG</name>
<dbReference type="AlphaFoldDB" id="A0AAD5T0R4"/>
<evidence type="ECO:0000256" key="2">
    <source>
        <dbReference type="ARBA" id="ARBA00022658"/>
    </source>
</evidence>
<dbReference type="Pfam" id="PF14604">
    <property type="entry name" value="SH3_9"/>
    <property type="match status" value="1"/>
</dbReference>
<dbReference type="InterPro" id="IPR036028">
    <property type="entry name" value="SH3-like_dom_sf"/>
</dbReference>
<dbReference type="CDD" id="cd00201">
    <property type="entry name" value="WW"/>
    <property type="match status" value="3"/>
</dbReference>
<dbReference type="Pfam" id="PF25006">
    <property type="entry name" value="DUF7783"/>
    <property type="match status" value="1"/>
</dbReference>
<feature type="compositionally biased region" description="Polar residues" evidence="5">
    <location>
        <begin position="215"/>
        <end position="227"/>
    </location>
</feature>
<proteinExistence type="predicted"/>
<dbReference type="InterPro" id="IPR008937">
    <property type="entry name" value="Ras-like_GEF"/>
</dbReference>
<sequence length="1263" mass="139817">MADDDHVAALLGLQQVSVTVVARYAYTATDATKLTLRKGDVIMVHQQAPSGWWHGITGTRRGWFPSNFVAVVGGDSSGAASGLVSATVAIADHADIEITDVTEEFELMSADTDDADPDADLVDSSDPMSISANLTSPSAAHVPTASASVPSPSIGQLDIHMDSGTYSATTNPTTPITPSPFYDPQSHFYCETDDGRRYFVNKHTGETYWDGDAPPSNSGSVQSSALPYSSPAEVTKPPISAPLLISDDTTSLASFGRSVSNYSAFIPAAVNQSARNPETASTNSTILPPGWSKIESPDGQTMYFNSLSNEMQFTPPEEADFVNAYAQLSMPPPKRVEDVDIDLPKNWNKKITSDGKVFFYNFITDQTVFRVEDIDPETGESIAGPIEIRDEMSEHLSSLAQLNYAPEYIHWRQFADKFSNIMKEINIAAKQRNLIKVFRYWAVVIEEIRLFLLAARTADGPAESRNVIHGCYPKIMTILSQSAVSVNIACMVWSPPDSMQSLQHSLAALIIAVKELVAGGLDTKLIITDDDKAQAVKTSKTSKRADLSNIELLLELKQRCANVTNMCADVVKDILDNPLSERKLEPLDCIRIITAMMGDVSATVDEFAPEIGILPIATAEQVRRKKQTFFNFLSQLMSAVNAASNPFAPANAAIEVATSAKEAYAASIELIIFFKFAIQEKETIEEAVVNDSSSSVYSGRTSRRGGETASDFGGSVASPPTISSGLVLPVRQSSLANRMFRKTKSISGGGDLDAEISDFEETASVTINNSPRITAASPASQMSPPTVSGILRLNIPKPQREAPGPRRKGTNAESSIATGKTEKPWYLRSSYAANELSVSAEGLVKGGTLGALIEKLTAHDASDAQFTQSFLLTYRAFTSTHELFMLLQQRYMLAAPPELNESELEDWKKHKRDIIRVRVFNVMKHWVENYCYDDEDDRKVLRMMKNFADTLMMEEAPNNAFQLSNLVDRREEYGIHMRVRTAQYNNKEFPASIKPWNLRNIDFLELNPLETARQLTLMESIMYNKIQPVECLKKAWSAKENNQSPNIKGMIRMSNQIAAWTVTTILTEPDVKRRGALIRQFVSIAEKCRALNNFCTLTTILGALNSASVHRLKKSWQLLGKRISVFKELCELMSLEKNFARYREALKSANPPCIPYFGLCLTDLTFIEDGSSDILKPRERIDYPEQFSLGTASTDDLPTAPLINFFKHIKTAEVIRDIQQFQNEPYHLAPVPEVQEFFYKSFDVEFDDKQLFAMSLALEPRDR</sequence>
<feature type="region of interest" description="Disordered" evidence="5">
    <location>
        <begin position="695"/>
        <end position="716"/>
    </location>
</feature>
<dbReference type="InterPro" id="IPR001895">
    <property type="entry name" value="RASGEF_cat_dom"/>
</dbReference>
<dbReference type="SUPFAM" id="SSF48366">
    <property type="entry name" value="Ras GEF"/>
    <property type="match status" value="1"/>
</dbReference>
<evidence type="ECO:0000259" key="9">
    <source>
        <dbReference type="PROSITE" id="PS50212"/>
    </source>
</evidence>
<keyword evidence="1 4" id="KW-0728">SH3 domain</keyword>
<reference evidence="10" key="1">
    <citation type="submission" date="2020-05" db="EMBL/GenBank/DDBJ databases">
        <title>Phylogenomic resolution of chytrid fungi.</title>
        <authorList>
            <person name="Stajich J.E."/>
            <person name="Amses K."/>
            <person name="Simmons R."/>
            <person name="Seto K."/>
            <person name="Myers J."/>
            <person name="Bonds A."/>
            <person name="Quandt C.A."/>
            <person name="Barry K."/>
            <person name="Liu P."/>
            <person name="Grigoriev I."/>
            <person name="Longcore J.E."/>
            <person name="James T.Y."/>
        </authorList>
    </citation>
    <scope>NUCLEOTIDE SEQUENCE</scope>
    <source>
        <strain evidence="10">JEL0513</strain>
    </source>
</reference>
<dbReference type="Pfam" id="PF00618">
    <property type="entry name" value="RasGEF_N"/>
    <property type="match status" value="1"/>
</dbReference>
<dbReference type="InterPro" id="IPR056685">
    <property type="entry name" value="DUF7783"/>
</dbReference>
<dbReference type="PANTHER" id="PTHR23113:SF368">
    <property type="entry name" value="CELL DIVISION CONTROL PROTEIN 25"/>
    <property type="match status" value="1"/>
</dbReference>
<keyword evidence="2 3" id="KW-0344">Guanine-nucleotide releasing factor</keyword>
<dbReference type="InterPro" id="IPR023578">
    <property type="entry name" value="Ras_GEF_dom_sf"/>
</dbReference>
<comment type="caution">
    <text evidence="10">The sequence shown here is derived from an EMBL/GenBank/DDBJ whole genome shotgun (WGS) entry which is preliminary data.</text>
</comment>
<dbReference type="Pfam" id="PF00617">
    <property type="entry name" value="RasGEF"/>
    <property type="match status" value="1"/>
</dbReference>
<evidence type="ECO:0000256" key="3">
    <source>
        <dbReference type="PROSITE-ProRule" id="PRU00168"/>
    </source>
</evidence>
<dbReference type="SMART" id="SM00456">
    <property type="entry name" value="WW"/>
    <property type="match status" value="3"/>
</dbReference>
<organism evidence="10 11">
    <name type="scientific">Physocladia obscura</name>
    <dbReference type="NCBI Taxonomy" id="109957"/>
    <lineage>
        <taxon>Eukaryota</taxon>
        <taxon>Fungi</taxon>
        <taxon>Fungi incertae sedis</taxon>
        <taxon>Chytridiomycota</taxon>
        <taxon>Chytridiomycota incertae sedis</taxon>
        <taxon>Chytridiomycetes</taxon>
        <taxon>Chytridiales</taxon>
        <taxon>Chytriomycetaceae</taxon>
        <taxon>Physocladia</taxon>
    </lineage>
</organism>
<dbReference type="SMART" id="SM00326">
    <property type="entry name" value="SH3"/>
    <property type="match status" value="1"/>
</dbReference>
<dbReference type="InterPro" id="IPR001452">
    <property type="entry name" value="SH3_domain"/>
</dbReference>
<gene>
    <name evidence="10" type="ORF">HK100_012757</name>
</gene>
<dbReference type="InterPro" id="IPR000651">
    <property type="entry name" value="Ras-like_Gua-exchang_fac_N"/>
</dbReference>
<dbReference type="InterPro" id="IPR036020">
    <property type="entry name" value="WW_dom_sf"/>
</dbReference>
<dbReference type="PROSITE" id="PS50002">
    <property type="entry name" value="SH3"/>
    <property type="match status" value="1"/>
</dbReference>
<feature type="domain" description="WW" evidence="8">
    <location>
        <begin position="285"/>
        <end position="318"/>
    </location>
</feature>
<dbReference type="CDD" id="cd06224">
    <property type="entry name" value="REM"/>
    <property type="match status" value="1"/>
</dbReference>
<dbReference type="Gene3D" id="1.10.840.10">
    <property type="entry name" value="Ras guanine-nucleotide exchange factors catalytic domain"/>
    <property type="match status" value="1"/>
</dbReference>
<dbReference type="GO" id="GO:0005886">
    <property type="term" value="C:plasma membrane"/>
    <property type="evidence" value="ECO:0007669"/>
    <property type="project" value="TreeGrafter"/>
</dbReference>
<evidence type="ECO:0000259" key="6">
    <source>
        <dbReference type="PROSITE" id="PS50002"/>
    </source>
</evidence>
<feature type="domain" description="N-terminal Ras-GEF" evidence="9">
    <location>
        <begin position="840"/>
        <end position="971"/>
    </location>
</feature>
<dbReference type="SUPFAM" id="SSF51045">
    <property type="entry name" value="WW domain"/>
    <property type="match status" value="1"/>
</dbReference>
<dbReference type="Gene3D" id="1.20.870.10">
    <property type="entry name" value="Son of sevenless (SoS) protein Chain: S domain 1"/>
    <property type="match status" value="1"/>
</dbReference>
<feature type="region of interest" description="Disordered" evidence="5">
    <location>
        <begin position="210"/>
        <end position="233"/>
    </location>
</feature>
<dbReference type="GO" id="GO:0005085">
    <property type="term" value="F:guanyl-nucleotide exchange factor activity"/>
    <property type="evidence" value="ECO:0007669"/>
    <property type="project" value="UniProtKB-KW"/>
</dbReference>
<dbReference type="PROSITE" id="PS50212">
    <property type="entry name" value="RASGEF_NTER"/>
    <property type="match status" value="1"/>
</dbReference>
<accession>A0AAD5T0R4</accession>
<dbReference type="PANTHER" id="PTHR23113">
    <property type="entry name" value="GUANINE NUCLEOTIDE EXCHANGE FACTOR"/>
    <property type="match status" value="1"/>
</dbReference>
<dbReference type="PROSITE" id="PS50020">
    <property type="entry name" value="WW_DOMAIN_2"/>
    <property type="match status" value="2"/>
</dbReference>
<dbReference type="Proteomes" id="UP001211907">
    <property type="component" value="Unassembled WGS sequence"/>
</dbReference>
<feature type="domain" description="WW" evidence="8">
    <location>
        <begin position="341"/>
        <end position="374"/>
    </location>
</feature>
<protein>
    <submittedName>
        <fullName evidence="10">Uncharacterized protein</fullName>
    </submittedName>
</protein>
<evidence type="ECO:0000259" key="8">
    <source>
        <dbReference type="PROSITE" id="PS50020"/>
    </source>
</evidence>
<dbReference type="SUPFAM" id="SSF50044">
    <property type="entry name" value="SH3-domain"/>
    <property type="match status" value="1"/>
</dbReference>
<evidence type="ECO:0000313" key="11">
    <source>
        <dbReference type="Proteomes" id="UP001211907"/>
    </source>
</evidence>
<dbReference type="PROSITE" id="PS50009">
    <property type="entry name" value="RASGEF_CAT"/>
    <property type="match status" value="1"/>
</dbReference>
<dbReference type="Gene3D" id="2.20.70.10">
    <property type="match status" value="2"/>
</dbReference>
<evidence type="ECO:0000256" key="1">
    <source>
        <dbReference type="ARBA" id="ARBA00022443"/>
    </source>
</evidence>
<dbReference type="InterPro" id="IPR001202">
    <property type="entry name" value="WW_dom"/>
</dbReference>
<dbReference type="Gene3D" id="2.30.30.40">
    <property type="entry name" value="SH3 Domains"/>
    <property type="match status" value="1"/>
</dbReference>
<feature type="domain" description="Ras-GEF" evidence="7">
    <location>
        <begin position="1007"/>
        <end position="1261"/>
    </location>
</feature>
<dbReference type="InterPro" id="IPR036964">
    <property type="entry name" value="RASGEF_cat_dom_sf"/>
</dbReference>